<dbReference type="Proteomes" id="UP001472866">
    <property type="component" value="Chromosome 06"/>
</dbReference>
<accession>A0AAX4P9Y4</accession>
<evidence type="ECO:0000256" key="2">
    <source>
        <dbReference type="SAM" id="MobiDB-lite"/>
    </source>
</evidence>
<dbReference type="PROSITE" id="PS50076">
    <property type="entry name" value="DNAJ_2"/>
    <property type="match status" value="1"/>
</dbReference>
<dbReference type="EMBL" id="CP151506">
    <property type="protein sequence ID" value="WZN62886.1"/>
    <property type="molecule type" value="Genomic_DNA"/>
</dbReference>
<keyword evidence="5" id="KW-1185">Reference proteome</keyword>
<reference evidence="4 5" key="1">
    <citation type="submission" date="2024-03" db="EMBL/GenBank/DDBJ databases">
        <title>Complete genome sequence of the green alga Chloropicon roscoffensis RCC1871.</title>
        <authorList>
            <person name="Lemieux C."/>
            <person name="Pombert J.-F."/>
            <person name="Otis C."/>
            <person name="Turmel M."/>
        </authorList>
    </citation>
    <scope>NUCLEOTIDE SEQUENCE [LARGE SCALE GENOMIC DNA]</scope>
    <source>
        <strain evidence="4 5">RCC1871</strain>
    </source>
</reference>
<evidence type="ECO:0000313" key="5">
    <source>
        <dbReference type="Proteomes" id="UP001472866"/>
    </source>
</evidence>
<gene>
    <name evidence="4" type="ORF">HKI87_06g44310</name>
</gene>
<dbReference type="Gene3D" id="1.10.287.110">
    <property type="entry name" value="DnaJ domain"/>
    <property type="match status" value="1"/>
</dbReference>
<feature type="compositionally biased region" description="Basic and acidic residues" evidence="2">
    <location>
        <begin position="55"/>
        <end position="65"/>
    </location>
</feature>
<feature type="region of interest" description="Disordered" evidence="2">
    <location>
        <begin position="1"/>
        <end position="65"/>
    </location>
</feature>
<feature type="compositionally biased region" description="Low complexity" evidence="2">
    <location>
        <begin position="26"/>
        <end position="35"/>
    </location>
</feature>
<organism evidence="4 5">
    <name type="scientific">Chloropicon roscoffensis</name>
    <dbReference type="NCBI Taxonomy" id="1461544"/>
    <lineage>
        <taxon>Eukaryota</taxon>
        <taxon>Viridiplantae</taxon>
        <taxon>Chlorophyta</taxon>
        <taxon>Chloropicophyceae</taxon>
        <taxon>Chloropicales</taxon>
        <taxon>Chloropicaceae</taxon>
        <taxon>Chloropicon</taxon>
    </lineage>
</organism>
<evidence type="ECO:0000313" key="4">
    <source>
        <dbReference type="EMBL" id="WZN62886.1"/>
    </source>
</evidence>
<proteinExistence type="predicted"/>
<keyword evidence="1" id="KW-0143">Chaperone</keyword>
<feature type="domain" description="J" evidence="3">
    <location>
        <begin position="44"/>
        <end position="101"/>
    </location>
</feature>
<dbReference type="AlphaFoldDB" id="A0AAX4P9Y4"/>
<name>A0AAX4P9Y4_9CHLO</name>
<dbReference type="GO" id="GO:0042026">
    <property type="term" value="P:protein refolding"/>
    <property type="evidence" value="ECO:0007669"/>
    <property type="project" value="TreeGrafter"/>
</dbReference>
<dbReference type="SMART" id="SM00271">
    <property type="entry name" value="DnaJ"/>
    <property type="match status" value="1"/>
</dbReference>
<dbReference type="PANTHER" id="PTHR43096">
    <property type="entry name" value="DNAJ HOMOLOG 1, MITOCHONDRIAL-RELATED"/>
    <property type="match status" value="1"/>
</dbReference>
<dbReference type="CDD" id="cd06257">
    <property type="entry name" value="DnaJ"/>
    <property type="match status" value="1"/>
</dbReference>
<dbReference type="GO" id="GO:0051082">
    <property type="term" value="F:unfolded protein binding"/>
    <property type="evidence" value="ECO:0007669"/>
    <property type="project" value="TreeGrafter"/>
</dbReference>
<protein>
    <submittedName>
        <fullName evidence="4">DnaJ domain-containing protein</fullName>
    </submittedName>
</protein>
<feature type="region of interest" description="Disordered" evidence="2">
    <location>
        <begin position="103"/>
        <end position="125"/>
    </location>
</feature>
<evidence type="ECO:0000259" key="3">
    <source>
        <dbReference type="PROSITE" id="PS50076"/>
    </source>
</evidence>
<dbReference type="InterPro" id="IPR001623">
    <property type="entry name" value="DnaJ_domain"/>
</dbReference>
<evidence type="ECO:0000256" key="1">
    <source>
        <dbReference type="ARBA" id="ARBA00023186"/>
    </source>
</evidence>
<sequence length="187" mass="21092">MVEGMRGKDRAKRTASSSGVDGPHGRSGSRPSRASRTVRTRAKSPFEVLGLDPRSSTKQEARQRYRELMKRYHPDVASETGAEGRATEINLAYEAVLRGWEDLGGESSGEADGPLDSTAPGDPTVSWYSPFDQEQYWVTRGQARELDEFARLGWAYEVSVLVSTYKYRNDRWWGAREKRRRDQGSSL</sequence>
<dbReference type="GO" id="GO:0005737">
    <property type="term" value="C:cytoplasm"/>
    <property type="evidence" value="ECO:0007669"/>
    <property type="project" value="TreeGrafter"/>
</dbReference>
<dbReference type="SUPFAM" id="SSF46565">
    <property type="entry name" value="Chaperone J-domain"/>
    <property type="match status" value="1"/>
</dbReference>
<dbReference type="InterPro" id="IPR036869">
    <property type="entry name" value="J_dom_sf"/>
</dbReference>
<dbReference type="Pfam" id="PF00226">
    <property type="entry name" value="DnaJ"/>
    <property type="match status" value="1"/>
</dbReference>
<dbReference type="PANTHER" id="PTHR43096:SF52">
    <property type="entry name" value="DNAJ HOMOLOG 1, MITOCHONDRIAL-RELATED"/>
    <property type="match status" value="1"/>
</dbReference>